<name>A0A645HJD8_9ZZZZ</name>
<evidence type="ECO:0000256" key="2">
    <source>
        <dbReference type="ARBA" id="ARBA00022435"/>
    </source>
</evidence>
<keyword evidence="6" id="KW-0521">NADP</keyword>
<evidence type="ECO:0000256" key="7">
    <source>
        <dbReference type="ARBA" id="ARBA00023002"/>
    </source>
</evidence>
<evidence type="ECO:0000313" key="8">
    <source>
        <dbReference type="EMBL" id="MPN38860.1"/>
    </source>
</evidence>
<dbReference type="SUPFAM" id="SSF53659">
    <property type="entry name" value="Isocitrate/Isopropylmalate dehydrogenase-like"/>
    <property type="match status" value="1"/>
</dbReference>
<dbReference type="PANTHER" id="PTHR36999">
    <property type="entry name" value="ISOCITRATE DEHYDROGENASE [NADP]"/>
    <property type="match status" value="1"/>
</dbReference>
<dbReference type="GO" id="GO:0046872">
    <property type="term" value="F:metal ion binding"/>
    <property type="evidence" value="ECO:0007669"/>
    <property type="project" value="UniProtKB-KW"/>
</dbReference>
<keyword evidence="4" id="KW-0479">Metal-binding</keyword>
<accession>A0A645HJD8</accession>
<reference evidence="8" key="1">
    <citation type="submission" date="2019-08" db="EMBL/GenBank/DDBJ databases">
        <authorList>
            <person name="Kucharzyk K."/>
            <person name="Murdoch R.W."/>
            <person name="Higgins S."/>
            <person name="Loffler F."/>
        </authorList>
    </citation>
    <scope>NUCLEOTIDE SEQUENCE</scope>
</reference>
<dbReference type="GO" id="GO:0006097">
    <property type="term" value="P:glyoxylate cycle"/>
    <property type="evidence" value="ECO:0007669"/>
    <property type="project" value="UniProtKB-KW"/>
</dbReference>
<evidence type="ECO:0000256" key="4">
    <source>
        <dbReference type="ARBA" id="ARBA00022723"/>
    </source>
</evidence>
<keyword evidence="7 8" id="KW-0560">Oxidoreductase</keyword>
<dbReference type="Pfam" id="PF03971">
    <property type="entry name" value="IDH"/>
    <property type="match status" value="1"/>
</dbReference>
<dbReference type="PANTHER" id="PTHR36999:SF1">
    <property type="entry name" value="ISOCITRATE DEHYDROGENASE (NADP(+))"/>
    <property type="match status" value="1"/>
</dbReference>
<dbReference type="AlphaFoldDB" id="A0A645HJD8"/>
<evidence type="ECO:0000256" key="3">
    <source>
        <dbReference type="ARBA" id="ARBA00022532"/>
    </source>
</evidence>
<protein>
    <submittedName>
        <fullName evidence="8">Isocitrate dehydrogenase [NADP] 2</fullName>
        <ecNumber evidence="8">1.1.1.42</ecNumber>
    </submittedName>
</protein>
<dbReference type="EMBL" id="VSSQ01094345">
    <property type="protein sequence ID" value="MPN38860.1"/>
    <property type="molecule type" value="Genomic_DNA"/>
</dbReference>
<evidence type="ECO:0000256" key="1">
    <source>
        <dbReference type="ARBA" id="ARBA00001946"/>
    </source>
</evidence>
<comment type="caution">
    <text evidence="8">The sequence shown here is derived from an EMBL/GenBank/DDBJ whole genome shotgun (WGS) entry which is preliminary data.</text>
</comment>
<dbReference type="EC" id="1.1.1.42" evidence="8"/>
<gene>
    <name evidence="8" type="primary">icd2</name>
    <name evidence="8" type="ORF">SDC9_186385</name>
</gene>
<proteinExistence type="predicted"/>
<keyword evidence="2" id="KW-0329">Glyoxylate bypass</keyword>
<dbReference type="GO" id="GO:0006099">
    <property type="term" value="P:tricarboxylic acid cycle"/>
    <property type="evidence" value="ECO:0007669"/>
    <property type="project" value="UniProtKB-KW"/>
</dbReference>
<comment type="cofactor">
    <cofactor evidence="1">
        <name>Mg(2+)</name>
        <dbReference type="ChEBI" id="CHEBI:18420"/>
    </cofactor>
</comment>
<evidence type="ECO:0000256" key="6">
    <source>
        <dbReference type="ARBA" id="ARBA00022857"/>
    </source>
</evidence>
<keyword evidence="3" id="KW-0816">Tricarboxylic acid cycle</keyword>
<keyword evidence="5" id="KW-0460">Magnesium</keyword>
<dbReference type="InterPro" id="IPR004436">
    <property type="entry name" value="Isocitrate_DH_NADP_mono"/>
</dbReference>
<organism evidence="8">
    <name type="scientific">bioreactor metagenome</name>
    <dbReference type="NCBI Taxonomy" id="1076179"/>
    <lineage>
        <taxon>unclassified sequences</taxon>
        <taxon>metagenomes</taxon>
        <taxon>ecological metagenomes</taxon>
    </lineage>
</organism>
<sequence>MLDNNKSPSPKTGQLDNRGSQYYLATYWAQALASQTEDAELAAKFAPLAKGLADNEQKIIEELTVVQGQAVDIGGYYKADTAKCEAVMRPSATFNTVLNAALA</sequence>
<evidence type="ECO:0000256" key="5">
    <source>
        <dbReference type="ARBA" id="ARBA00022842"/>
    </source>
</evidence>
<dbReference type="GO" id="GO:0004450">
    <property type="term" value="F:isocitrate dehydrogenase (NADP+) activity"/>
    <property type="evidence" value="ECO:0007669"/>
    <property type="project" value="UniProtKB-EC"/>
</dbReference>